<gene>
    <name evidence="2" type="ORF">RFI_18046</name>
</gene>
<reference evidence="2 3" key="1">
    <citation type="journal article" date="2013" name="Curr. Biol.">
        <title>The Genome of the Foraminiferan Reticulomyxa filosa.</title>
        <authorList>
            <person name="Glockner G."/>
            <person name="Hulsmann N."/>
            <person name="Schleicher M."/>
            <person name="Noegel A.A."/>
            <person name="Eichinger L."/>
            <person name="Gallinger C."/>
            <person name="Pawlowski J."/>
            <person name="Sierra R."/>
            <person name="Euteneuer U."/>
            <person name="Pillet L."/>
            <person name="Moustafa A."/>
            <person name="Platzer M."/>
            <person name="Groth M."/>
            <person name="Szafranski K."/>
            <person name="Schliwa M."/>
        </authorList>
    </citation>
    <scope>NUCLEOTIDE SEQUENCE [LARGE SCALE GENOMIC DNA]</scope>
</reference>
<evidence type="ECO:0000313" key="2">
    <source>
        <dbReference type="EMBL" id="ETO19184.1"/>
    </source>
</evidence>
<accession>X6N0B6</accession>
<dbReference type="Proteomes" id="UP000023152">
    <property type="component" value="Unassembled WGS sequence"/>
</dbReference>
<comment type="caution">
    <text evidence="2">The sequence shown here is derived from an EMBL/GenBank/DDBJ whole genome shotgun (WGS) entry which is preliminary data.</text>
</comment>
<keyword evidence="1" id="KW-0812">Transmembrane</keyword>
<name>X6N0B6_RETFI</name>
<keyword evidence="3" id="KW-1185">Reference proteome</keyword>
<protein>
    <submittedName>
        <fullName evidence="2">Uncharacterized protein</fullName>
    </submittedName>
</protein>
<keyword evidence="1" id="KW-1133">Transmembrane helix</keyword>
<evidence type="ECO:0000313" key="3">
    <source>
        <dbReference type="Proteomes" id="UP000023152"/>
    </source>
</evidence>
<evidence type="ECO:0000256" key="1">
    <source>
        <dbReference type="SAM" id="Phobius"/>
    </source>
</evidence>
<keyword evidence="1" id="KW-0472">Membrane</keyword>
<organism evidence="2 3">
    <name type="scientific">Reticulomyxa filosa</name>
    <dbReference type="NCBI Taxonomy" id="46433"/>
    <lineage>
        <taxon>Eukaryota</taxon>
        <taxon>Sar</taxon>
        <taxon>Rhizaria</taxon>
        <taxon>Retaria</taxon>
        <taxon>Foraminifera</taxon>
        <taxon>Monothalamids</taxon>
        <taxon>Reticulomyxidae</taxon>
        <taxon>Reticulomyxa</taxon>
    </lineage>
</organism>
<feature type="transmembrane region" description="Helical" evidence="1">
    <location>
        <begin position="69"/>
        <end position="92"/>
    </location>
</feature>
<sequence>MLADVASIQLLVQQLPNIPYWTEMVILFFVYLLVDFYMYTCFFYLFLITSWSCFVGINEEDLGPADNYALIFFLILWIFSNFIFITRAFILFHQERASLDYSKGQLKKYYRESRSDSDRSAIECKFTIDKVDEQDFDDTLLFDGRKAKKGVVIPQRENELLRLGTILSYGLR</sequence>
<proteinExistence type="predicted"/>
<dbReference type="AlphaFoldDB" id="X6N0B6"/>
<dbReference type="EMBL" id="ASPP01013934">
    <property type="protein sequence ID" value="ETO19184.1"/>
    <property type="molecule type" value="Genomic_DNA"/>
</dbReference>